<gene>
    <name evidence="1" type="ORF">GPECTOR_8g106</name>
</gene>
<dbReference type="AlphaFoldDB" id="A0A150GSC8"/>
<keyword evidence="2" id="KW-1185">Reference proteome</keyword>
<reference evidence="2" key="1">
    <citation type="journal article" date="2016" name="Nat. Commun.">
        <title>The Gonium pectorale genome demonstrates co-option of cell cycle regulation during the evolution of multicellularity.</title>
        <authorList>
            <person name="Hanschen E.R."/>
            <person name="Marriage T.N."/>
            <person name="Ferris P.J."/>
            <person name="Hamaji T."/>
            <person name="Toyoda A."/>
            <person name="Fujiyama A."/>
            <person name="Neme R."/>
            <person name="Noguchi H."/>
            <person name="Minakuchi Y."/>
            <person name="Suzuki M."/>
            <person name="Kawai-Toyooka H."/>
            <person name="Smith D.R."/>
            <person name="Sparks H."/>
            <person name="Anderson J."/>
            <person name="Bakaric R."/>
            <person name="Luria V."/>
            <person name="Karger A."/>
            <person name="Kirschner M.W."/>
            <person name="Durand P.M."/>
            <person name="Michod R.E."/>
            <person name="Nozaki H."/>
            <person name="Olson B.J."/>
        </authorList>
    </citation>
    <scope>NUCLEOTIDE SEQUENCE [LARGE SCALE GENOMIC DNA]</scope>
    <source>
        <strain evidence="2">NIES-2863</strain>
    </source>
</reference>
<evidence type="ECO:0000313" key="1">
    <source>
        <dbReference type="EMBL" id="KXZ52711.1"/>
    </source>
</evidence>
<proteinExistence type="predicted"/>
<evidence type="ECO:0000313" key="2">
    <source>
        <dbReference type="Proteomes" id="UP000075714"/>
    </source>
</evidence>
<name>A0A150GSC8_GONPE</name>
<comment type="caution">
    <text evidence="1">The sequence shown here is derived from an EMBL/GenBank/DDBJ whole genome shotgun (WGS) entry which is preliminary data.</text>
</comment>
<sequence length="104" mass="11997">MNTARDVYRRSILLKRMGSPLRMTVKYIVPSYGILSTGRVYVKYVPESKQLIKSVIMPVHLEYGVSAAVAAELVLPVIRRLLWVIQQLKEDMDDFCRRKTAKVE</sequence>
<dbReference type="EMBL" id="LSYV01000009">
    <property type="protein sequence ID" value="KXZ52711.1"/>
    <property type="molecule type" value="Genomic_DNA"/>
</dbReference>
<dbReference type="Proteomes" id="UP000075714">
    <property type="component" value="Unassembled WGS sequence"/>
</dbReference>
<accession>A0A150GSC8</accession>
<organism evidence="1 2">
    <name type="scientific">Gonium pectorale</name>
    <name type="common">Green alga</name>
    <dbReference type="NCBI Taxonomy" id="33097"/>
    <lineage>
        <taxon>Eukaryota</taxon>
        <taxon>Viridiplantae</taxon>
        <taxon>Chlorophyta</taxon>
        <taxon>core chlorophytes</taxon>
        <taxon>Chlorophyceae</taxon>
        <taxon>CS clade</taxon>
        <taxon>Chlamydomonadales</taxon>
        <taxon>Volvocaceae</taxon>
        <taxon>Gonium</taxon>
    </lineage>
</organism>
<protein>
    <submittedName>
        <fullName evidence="1">Uncharacterized protein</fullName>
    </submittedName>
</protein>